<dbReference type="PANTHER" id="PTHR34109:SF1">
    <property type="entry name" value="VOC DOMAIN-CONTAINING PROTEIN"/>
    <property type="match status" value="1"/>
</dbReference>
<dbReference type="SUPFAM" id="SSF54593">
    <property type="entry name" value="Glyoxalase/Bleomycin resistance protein/Dihydroxybiphenyl dioxygenase"/>
    <property type="match status" value="1"/>
</dbReference>
<accession>A0ABV3Z335</accession>
<dbReference type="EMBL" id="JBEHZE010000001">
    <property type="protein sequence ID" value="MEX6633205.1"/>
    <property type="molecule type" value="Genomic_DNA"/>
</dbReference>
<dbReference type="Proteomes" id="UP001560685">
    <property type="component" value="Unassembled WGS sequence"/>
</dbReference>
<protein>
    <submittedName>
        <fullName evidence="1">VOC family protein</fullName>
    </submittedName>
</protein>
<dbReference type="Gene3D" id="3.30.720.120">
    <property type="match status" value="1"/>
</dbReference>
<dbReference type="RefSeq" id="WP_369313157.1">
    <property type="nucleotide sequence ID" value="NZ_JBEHZE010000001.1"/>
</dbReference>
<organism evidence="1 2">
    <name type="scientific">Hyphococcus lacteus</name>
    <dbReference type="NCBI Taxonomy" id="3143536"/>
    <lineage>
        <taxon>Bacteria</taxon>
        <taxon>Pseudomonadati</taxon>
        <taxon>Pseudomonadota</taxon>
        <taxon>Alphaproteobacteria</taxon>
        <taxon>Parvularculales</taxon>
        <taxon>Parvularculaceae</taxon>
        <taxon>Hyphococcus</taxon>
    </lineage>
</organism>
<sequence length="130" mass="14137">MHIPDGFSQITPYIFADDALAYMDHLVQALDGLELGRTLNDDGKLANGQVRIGSASIMVSEAGQGFPPSSLALYLYVENANTAFEKAITGDMTKIMDVADMPYGDRQGGVKDIAGNIWWISQRLSSAPYY</sequence>
<name>A0ABV3Z335_9PROT</name>
<keyword evidence="2" id="KW-1185">Reference proteome</keyword>
<dbReference type="InterPro" id="IPR029068">
    <property type="entry name" value="Glyas_Bleomycin-R_OHBP_Dase"/>
</dbReference>
<comment type="caution">
    <text evidence="1">The sequence shown here is derived from an EMBL/GenBank/DDBJ whole genome shotgun (WGS) entry which is preliminary data.</text>
</comment>
<proteinExistence type="predicted"/>
<dbReference type="Gene3D" id="3.30.720.110">
    <property type="match status" value="1"/>
</dbReference>
<gene>
    <name evidence="1" type="ORF">ABFZ84_06535</name>
</gene>
<evidence type="ECO:0000313" key="1">
    <source>
        <dbReference type="EMBL" id="MEX6633205.1"/>
    </source>
</evidence>
<reference evidence="1 2" key="1">
    <citation type="submission" date="2024-05" db="EMBL/GenBank/DDBJ databases">
        <title>Three bacterial strains, DH-69, EH-24, and ECK-19 isolated from coastal sediments.</title>
        <authorList>
            <person name="Ye Y.-Q."/>
            <person name="Du Z.-J."/>
        </authorList>
    </citation>
    <scope>NUCLEOTIDE SEQUENCE [LARGE SCALE GENOMIC DNA]</scope>
    <source>
        <strain evidence="1 2">ECK-19</strain>
    </source>
</reference>
<dbReference type="PANTHER" id="PTHR34109">
    <property type="entry name" value="BNAUNNG04460D PROTEIN-RELATED"/>
    <property type="match status" value="1"/>
</dbReference>
<evidence type="ECO:0000313" key="2">
    <source>
        <dbReference type="Proteomes" id="UP001560685"/>
    </source>
</evidence>